<name>A0A375I1F7_9ACTN</name>
<dbReference type="AlphaFoldDB" id="A0A375I1F7"/>
<reference evidence="4" key="1">
    <citation type="submission" date="2018-02" db="EMBL/GenBank/DDBJ databases">
        <authorList>
            <person name="Hornung B."/>
        </authorList>
    </citation>
    <scope>NUCLEOTIDE SEQUENCE [LARGE SCALE GENOMIC DNA]</scope>
</reference>
<dbReference type="GO" id="GO:0006402">
    <property type="term" value="P:mRNA catabolic process"/>
    <property type="evidence" value="ECO:0007669"/>
    <property type="project" value="TreeGrafter"/>
</dbReference>
<evidence type="ECO:0000256" key="2">
    <source>
        <dbReference type="ARBA" id="ARBA00022649"/>
    </source>
</evidence>
<dbReference type="GO" id="GO:0003677">
    <property type="term" value="F:DNA binding"/>
    <property type="evidence" value="ECO:0007669"/>
    <property type="project" value="InterPro"/>
</dbReference>
<dbReference type="GO" id="GO:0016075">
    <property type="term" value="P:rRNA catabolic process"/>
    <property type="evidence" value="ECO:0007669"/>
    <property type="project" value="TreeGrafter"/>
</dbReference>
<dbReference type="InterPro" id="IPR003477">
    <property type="entry name" value="PemK-like"/>
</dbReference>
<sequence length="104" mass="11506">MTPLPHPGDVAWLDMSPTIGREQRGHRPYLVLSDARLHRARQLVIGVPLTTRNSPIPTRVAVGEGSYAIAEQPTTFSMERITRVEARGLDTAEVRRVIVRLLGG</sequence>
<gene>
    <name evidence="3" type="ORF">PROPJV5_1467</name>
</gene>
<dbReference type="Gene3D" id="2.30.30.110">
    <property type="match status" value="1"/>
</dbReference>
<dbReference type="GO" id="GO:0004521">
    <property type="term" value="F:RNA endonuclease activity"/>
    <property type="evidence" value="ECO:0007669"/>
    <property type="project" value="TreeGrafter"/>
</dbReference>
<keyword evidence="4" id="KW-1185">Reference proteome</keyword>
<dbReference type="EMBL" id="OMOH01000005">
    <property type="protein sequence ID" value="SPF68487.1"/>
    <property type="molecule type" value="Genomic_DNA"/>
</dbReference>
<dbReference type="SUPFAM" id="SSF50118">
    <property type="entry name" value="Cell growth inhibitor/plasmid maintenance toxic component"/>
    <property type="match status" value="1"/>
</dbReference>
<dbReference type="InterPro" id="IPR011067">
    <property type="entry name" value="Plasmid_toxin/cell-grow_inhib"/>
</dbReference>
<evidence type="ECO:0000313" key="4">
    <source>
        <dbReference type="Proteomes" id="UP000265962"/>
    </source>
</evidence>
<keyword evidence="2" id="KW-1277">Toxin-antitoxin system</keyword>
<evidence type="ECO:0000256" key="1">
    <source>
        <dbReference type="ARBA" id="ARBA00007521"/>
    </source>
</evidence>
<dbReference type="PANTHER" id="PTHR33988">
    <property type="entry name" value="ENDORIBONUCLEASE MAZF-RELATED"/>
    <property type="match status" value="1"/>
</dbReference>
<dbReference type="Pfam" id="PF02452">
    <property type="entry name" value="PemK_toxin"/>
    <property type="match status" value="1"/>
</dbReference>
<comment type="similarity">
    <text evidence="1">Belongs to the PemK/MazF family.</text>
</comment>
<proteinExistence type="inferred from homology"/>
<dbReference type="Proteomes" id="UP000265962">
    <property type="component" value="Unassembled WGS sequence"/>
</dbReference>
<organism evidence="3 4">
    <name type="scientific">Propionibacterium ruminifibrarum</name>
    <dbReference type="NCBI Taxonomy" id="1962131"/>
    <lineage>
        <taxon>Bacteria</taxon>
        <taxon>Bacillati</taxon>
        <taxon>Actinomycetota</taxon>
        <taxon>Actinomycetes</taxon>
        <taxon>Propionibacteriales</taxon>
        <taxon>Propionibacteriaceae</taxon>
        <taxon>Propionibacterium</taxon>
    </lineage>
</organism>
<accession>A0A375I1F7</accession>
<evidence type="ECO:0000313" key="3">
    <source>
        <dbReference type="EMBL" id="SPF68487.1"/>
    </source>
</evidence>
<protein>
    <submittedName>
        <fullName evidence="3">mRNA interferase PemK-like protein</fullName>
    </submittedName>
</protein>